<dbReference type="Pfam" id="PF01850">
    <property type="entry name" value="PIN"/>
    <property type="match status" value="1"/>
</dbReference>
<dbReference type="InterPro" id="IPR029060">
    <property type="entry name" value="PIN-like_dom_sf"/>
</dbReference>
<evidence type="ECO:0000313" key="2">
    <source>
        <dbReference type="EMBL" id="AYV49521.1"/>
    </source>
</evidence>
<evidence type="ECO:0000313" key="3">
    <source>
        <dbReference type="EMBL" id="PLR07968.1"/>
    </source>
</evidence>
<evidence type="ECO:0000313" key="5">
    <source>
        <dbReference type="Proteomes" id="UP000281192"/>
    </source>
</evidence>
<dbReference type="Proteomes" id="UP000281192">
    <property type="component" value="Chromosome"/>
</dbReference>
<dbReference type="AlphaFoldDB" id="A0A2N5CNG8"/>
<evidence type="ECO:0000259" key="1">
    <source>
        <dbReference type="Pfam" id="PF01850"/>
    </source>
</evidence>
<gene>
    <name evidence="2" type="ORF">C1707_10375</name>
    <name evidence="3" type="ORF">CFHF_21850</name>
</gene>
<dbReference type="Gene3D" id="3.40.50.1010">
    <property type="entry name" value="5'-nuclease"/>
    <property type="match status" value="1"/>
</dbReference>
<sequence>MVVDASALVAILLREPDWEAYFEILANSDVTVISPINAWEVHVRVQALDGPDGRERVNALFANLGISIATVDARQFEIALAARIRFGRNVLNLGDCFAYALAKTRGGGALL</sequence>
<dbReference type="SUPFAM" id="SSF88723">
    <property type="entry name" value="PIN domain-like"/>
    <property type="match status" value="1"/>
</dbReference>
<dbReference type="KEGG" id="cfh:C1707_10375"/>
<dbReference type="InterPro" id="IPR002716">
    <property type="entry name" value="PIN_dom"/>
</dbReference>
<keyword evidence="5" id="KW-1185">Reference proteome</keyword>
<reference evidence="2 5" key="2">
    <citation type="submission" date="2018-01" db="EMBL/GenBank/DDBJ databases">
        <title>Complete genome sequence of Caulobacter flavus RHGG3.</title>
        <authorList>
            <person name="Yang E."/>
        </authorList>
    </citation>
    <scope>NUCLEOTIDE SEQUENCE [LARGE SCALE GENOMIC DNA]</scope>
    <source>
        <strain evidence="2 5">RHGG3</strain>
    </source>
</reference>
<dbReference type="CDD" id="cd09871">
    <property type="entry name" value="PIN_MtVapC28-VapC30-like"/>
    <property type="match status" value="1"/>
</dbReference>
<accession>A0A2N5CNG8</accession>
<dbReference type="Proteomes" id="UP000234483">
    <property type="component" value="Unassembled WGS sequence"/>
</dbReference>
<evidence type="ECO:0000313" key="4">
    <source>
        <dbReference type="Proteomes" id="UP000234483"/>
    </source>
</evidence>
<dbReference type="EMBL" id="PJRQ01000044">
    <property type="protein sequence ID" value="PLR07968.1"/>
    <property type="molecule type" value="Genomic_DNA"/>
</dbReference>
<protein>
    <submittedName>
        <fullName evidence="3">VapC toxin family PIN domain ribonuclease</fullName>
    </submittedName>
</protein>
<reference evidence="3 4" key="1">
    <citation type="submission" date="2017-12" db="EMBL/GenBank/DDBJ databases">
        <title>The genome sequence of Caulobacter flavus CGMCC1 15093.</title>
        <authorList>
            <person name="Gao J."/>
            <person name="Mao X."/>
            <person name="Sun J."/>
        </authorList>
    </citation>
    <scope>NUCLEOTIDE SEQUENCE [LARGE SCALE GENOMIC DNA]</scope>
    <source>
        <strain evidence="3 4">CGMCC1 15093</strain>
    </source>
</reference>
<feature type="domain" description="PIN" evidence="1">
    <location>
        <begin position="1"/>
        <end position="107"/>
    </location>
</feature>
<organism evidence="3 4">
    <name type="scientific">Caulobacter flavus</name>
    <dbReference type="NCBI Taxonomy" id="1679497"/>
    <lineage>
        <taxon>Bacteria</taxon>
        <taxon>Pseudomonadati</taxon>
        <taxon>Pseudomonadota</taxon>
        <taxon>Alphaproteobacteria</taxon>
        <taxon>Caulobacterales</taxon>
        <taxon>Caulobacteraceae</taxon>
        <taxon>Caulobacter</taxon>
    </lineage>
</organism>
<proteinExistence type="predicted"/>
<dbReference type="OrthoDB" id="32625at2"/>
<dbReference type="EMBL" id="CP026100">
    <property type="protein sequence ID" value="AYV49521.1"/>
    <property type="molecule type" value="Genomic_DNA"/>
</dbReference>
<name>A0A2N5CNG8_9CAUL</name>